<dbReference type="EMBL" id="JWZT01002048">
    <property type="protein sequence ID" value="KII70506.1"/>
    <property type="molecule type" value="Genomic_DNA"/>
</dbReference>
<proteinExistence type="predicted"/>
<evidence type="ECO:0000313" key="2">
    <source>
        <dbReference type="EMBL" id="KII70506.1"/>
    </source>
</evidence>
<feature type="region of interest" description="Disordered" evidence="1">
    <location>
        <begin position="119"/>
        <end position="141"/>
    </location>
</feature>
<name>A0A0C2MT75_THEKT</name>
<reference evidence="2 3" key="1">
    <citation type="journal article" date="2014" name="Genome Biol. Evol.">
        <title>The genome of the myxosporean Thelohanellus kitauei shows adaptations to nutrient acquisition within its fish host.</title>
        <authorList>
            <person name="Yang Y."/>
            <person name="Xiong J."/>
            <person name="Zhou Z."/>
            <person name="Huo F."/>
            <person name="Miao W."/>
            <person name="Ran C."/>
            <person name="Liu Y."/>
            <person name="Zhang J."/>
            <person name="Feng J."/>
            <person name="Wang M."/>
            <person name="Wang M."/>
            <person name="Wang L."/>
            <person name="Yao B."/>
        </authorList>
    </citation>
    <scope>NUCLEOTIDE SEQUENCE [LARGE SCALE GENOMIC DNA]</scope>
    <source>
        <strain evidence="2">Wuqing</strain>
    </source>
</reference>
<evidence type="ECO:0000313" key="3">
    <source>
        <dbReference type="Proteomes" id="UP000031668"/>
    </source>
</evidence>
<sequence length="141" mass="16284">MDFDICMIREDFDEYIFENARHFIEILFPEQNIQKIFIKVMCVLENLRFQYEKIKNAIEDIHKIIGPLLGNSTASNTSQEDKLTALVSIAPVLTEMQHNVFLKSIVECVTQKYISNESDEPQAVELSDSNNSGHQSYSDDY</sequence>
<keyword evidence="3" id="KW-1185">Reference proteome</keyword>
<evidence type="ECO:0000256" key="1">
    <source>
        <dbReference type="SAM" id="MobiDB-lite"/>
    </source>
</evidence>
<comment type="caution">
    <text evidence="2">The sequence shown here is derived from an EMBL/GenBank/DDBJ whole genome shotgun (WGS) entry which is preliminary data.</text>
</comment>
<protein>
    <submittedName>
        <fullName evidence="2">Uncharacterized protein</fullName>
    </submittedName>
</protein>
<feature type="compositionally biased region" description="Polar residues" evidence="1">
    <location>
        <begin position="127"/>
        <end position="141"/>
    </location>
</feature>
<gene>
    <name evidence="2" type="ORF">RF11_02365</name>
</gene>
<dbReference type="Proteomes" id="UP000031668">
    <property type="component" value="Unassembled WGS sequence"/>
</dbReference>
<organism evidence="2 3">
    <name type="scientific">Thelohanellus kitauei</name>
    <name type="common">Myxosporean</name>
    <dbReference type="NCBI Taxonomy" id="669202"/>
    <lineage>
        <taxon>Eukaryota</taxon>
        <taxon>Metazoa</taxon>
        <taxon>Cnidaria</taxon>
        <taxon>Myxozoa</taxon>
        <taxon>Myxosporea</taxon>
        <taxon>Bivalvulida</taxon>
        <taxon>Platysporina</taxon>
        <taxon>Myxobolidae</taxon>
        <taxon>Thelohanellus</taxon>
    </lineage>
</organism>
<dbReference type="AlphaFoldDB" id="A0A0C2MT75"/>
<accession>A0A0C2MT75</accession>